<sequence>MLLLLIFLIMVHFIEFFRCITCISCEIIRLFLFHFYRLHSFNFQVWWFMWEPSAPFCLKVIYLYLDNPCLCYFGPSGTLMFHLKRFLKRG</sequence>
<name>A0A0V0GPX9_SOLCH</name>
<protein>
    <submittedName>
        <fullName evidence="2">Putative ovule protein</fullName>
    </submittedName>
</protein>
<keyword evidence="1" id="KW-0732">Signal</keyword>
<accession>A0A0V0GPX9</accession>
<feature type="signal peptide" evidence="1">
    <location>
        <begin position="1"/>
        <end position="16"/>
    </location>
</feature>
<organism evidence="2">
    <name type="scientific">Solanum chacoense</name>
    <name type="common">Chaco potato</name>
    <dbReference type="NCBI Taxonomy" id="4108"/>
    <lineage>
        <taxon>Eukaryota</taxon>
        <taxon>Viridiplantae</taxon>
        <taxon>Streptophyta</taxon>
        <taxon>Embryophyta</taxon>
        <taxon>Tracheophyta</taxon>
        <taxon>Spermatophyta</taxon>
        <taxon>Magnoliopsida</taxon>
        <taxon>eudicotyledons</taxon>
        <taxon>Gunneridae</taxon>
        <taxon>Pentapetalae</taxon>
        <taxon>asterids</taxon>
        <taxon>lamiids</taxon>
        <taxon>Solanales</taxon>
        <taxon>Solanaceae</taxon>
        <taxon>Solanoideae</taxon>
        <taxon>Solaneae</taxon>
        <taxon>Solanum</taxon>
    </lineage>
</organism>
<dbReference type="AlphaFoldDB" id="A0A0V0GPX9"/>
<dbReference type="EMBL" id="GEDG01033790">
    <property type="protein sequence ID" value="JAP10072.1"/>
    <property type="molecule type" value="Transcribed_RNA"/>
</dbReference>
<proteinExistence type="predicted"/>
<evidence type="ECO:0000256" key="1">
    <source>
        <dbReference type="SAM" id="SignalP"/>
    </source>
</evidence>
<feature type="chain" id="PRO_5006865457" evidence="1">
    <location>
        <begin position="17"/>
        <end position="90"/>
    </location>
</feature>
<evidence type="ECO:0000313" key="2">
    <source>
        <dbReference type="EMBL" id="JAP10072.1"/>
    </source>
</evidence>
<reference evidence="2" key="1">
    <citation type="submission" date="2015-12" db="EMBL/GenBank/DDBJ databases">
        <title>Gene expression during late stages of embryo sac development: a critical building block for successful pollen-pistil interactions.</title>
        <authorList>
            <person name="Liu Y."/>
            <person name="Joly V."/>
            <person name="Sabar M."/>
            <person name="Matton D.P."/>
        </authorList>
    </citation>
    <scope>NUCLEOTIDE SEQUENCE</scope>
</reference>